<protein>
    <submittedName>
        <fullName evidence="1">Uncharacterized protein</fullName>
    </submittedName>
</protein>
<organism evidence="1">
    <name type="scientific">uncultured Caudovirales phage</name>
    <dbReference type="NCBI Taxonomy" id="2100421"/>
    <lineage>
        <taxon>Viruses</taxon>
        <taxon>Duplodnaviria</taxon>
        <taxon>Heunggongvirae</taxon>
        <taxon>Uroviricota</taxon>
        <taxon>Caudoviricetes</taxon>
        <taxon>Peduoviridae</taxon>
        <taxon>Maltschvirus</taxon>
        <taxon>Maltschvirus maltsch</taxon>
    </lineage>
</organism>
<accession>A0A6J5MLN4</accession>
<reference evidence="1" key="1">
    <citation type="submission" date="2020-04" db="EMBL/GenBank/DDBJ databases">
        <authorList>
            <person name="Chiriac C."/>
            <person name="Salcher M."/>
            <person name="Ghai R."/>
            <person name="Kavagutti S V."/>
        </authorList>
    </citation>
    <scope>NUCLEOTIDE SEQUENCE</scope>
</reference>
<sequence>MAGNEISNLYVKIGTNLSGLTSGLTKAFGAVSGFAKSIGAVAIGNLMARGIGGAFQAVAGNIGSSIENASTLNETLSKTDVLLGNSAESAKKFAASLASKGLGSQAEVLDSYLKTVTALTNQGMSKEMAQGLAEKVELRIGDVASQDNADPNQIRADMAAAAAGEYQVLRKYGVDASGEEQQASGKSRSQYAMDKFLARTQRAEGDFDRTKFGYANLGRAADTKTTSASARVGQDLLIVGQAFQYFRGRFMDTIMKIAEGGAFKKLGENIYTAFSYIALAAESLIEPIVNALTGAMASIAGFAAQVAAYLANPLDTWRVIVNSIAITFLSIWETLTGIANKLSLGLIAKQDMGDAKQGLAEENEAAKARIAASKEAFDKQVGDMKEKFTATVTPSGSNPGALGMNAPAATSMKASSSAFNSLLSGVFAQKPDKQLSVLEQIATNTAPKDTGVSNVTKKTTLATGSAPTALGGFAG</sequence>
<evidence type="ECO:0000313" key="1">
    <source>
        <dbReference type="EMBL" id="CAB4147172.1"/>
    </source>
</evidence>
<proteinExistence type="predicted"/>
<dbReference type="EMBL" id="LR796489">
    <property type="protein sequence ID" value="CAB4147172.1"/>
    <property type="molecule type" value="Genomic_DNA"/>
</dbReference>
<gene>
    <name evidence="1" type="ORF">UFOVP517_15</name>
</gene>
<name>A0A6J5MLN4_9CAUD</name>